<proteinExistence type="predicted"/>
<dbReference type="EMBL" id="QHKM01000002">
    <property type="protein sequence ID" value="RAK67939.1"/>
    <property type="molecule type" value="Genomic_DNA"/>
</dbReference>
<dbReference type="PROSITE" id="PS51820">
    <property type="entry name" value="PA14"/>
    <property type="match status" value="1"/>
</dbReference>
<dbReference type="Gene3D" id="3.90.182.10">
    <property type="entry name" value="Toxin - Anthrax Protective Antigen,domain 1"/>
    <property type="match status" value="1"/>
</dbReference>
<feature type="compositionally biased region" description="Low complexity" evidence="5">
    <location>
        <begin position="210"/>
        <end position="227"/>
    </location>
</feature>
<evidence type="ECO:0000313" key="10">
    <source>
        <dbReference type="Proteomes" id="UP000248553"/>
    </source>
</evidence>
<dbReference type="InterPro" id="IPR037524">
    <property type="entry name" value="PA14/GLEYA"/>
</dbReference>
<feature type="domain" description="PA14" evidence="8">
    <location>
        <begin position="29"/>
        <end position="167"/>
    </location>
</feature>
<comment type="caution">
    <text evidence="9">The sequence shown here is derived from an EMBL/GenBank/DDBJ whole genome shotgun (WGS) entry which is preliminary data.</text>
</comment>
<keyword evidence="2 4" id="KW-0472">Membrane</keyword>
<protein>
    <recommendedName>
        <fullName evidence="11">Signaling protein</fullName>
    </recommendedName>
</protein>
<dbReference type="PANTHER" id="PTHR30329">
    <property type="entry name" value="STATOR ELEMENT OF FLAGELLAR MOTOR COMPLEX"/>
    <property type="match status" value="1"/>
</dbReference>
<evidence type="ECO:0000259" key="8">
    <source>
        <dbReference type="PROSITE" id="PS51820"/>
    </source>
</evidence>
<dbReference type="Pfam" id="PF00691">
    <property type="entry name" value="OmpA"/>
    <property type="match status" value="1"/>
</dbReference>
<evidence type="ECO:0000256" key="2">
    <source>
        <dbReference type="ARBA" id="ARBA00023136"/>
    </source>
</evidence>
<feature type="region of interest" description="Disordered" evidence="5">
    <location>
        <begin position="179"/>
        <end position="198"/>
    </location>
</feature>
<dbReference type="AlphaFoldDB" id="A0A328BMZ7"/>
<name>A0A328BMZ7_9BACT</name>
<evidence type="ECO:0000256" key="3">
    <source>
        <dbReference type="ARBA" id="ARBA00023237"/>
    </source>
</evidence>
<dbReference type="OrthoDB" id="611024at2"/>
<dbReference type="SMART" id="SM00758">
    <property type="entry name" value="PA14"/>
    <property type="match status" value="1"/>
</dbReference>
<comment type="subcellular location">
    <subcellularLocation>
        <location evidence="1">Cell outer membrane</location>
    </subcellularLocation>
</comment>
<sequence>MKRFGLLLVCCSGVWAGLAHAQTPGRARPAGTGLQAAYYNGTNFEQLVLRRQDANIDFDWKKKPPVEGLGPEFFSVRWEGYLLAPTTGEYEFSTVMDDGLRVWVGGKRIIDAWREQDHVPATVRLRLEAGRYYRLRVDYFQTILDSRAVLRWRLPAAAALQPVGATYMFAALPASAKPVPPPAARPVTPPVTAAAPPPVPAARPVVAAATPRTGRSAPAPRPAVARPAARRPEPAGRRAAVPAVVGLGDSLPDLTKLRRGEAVALKHIYFVQSQARLLPSSGPELARLVRVLREKPALQFEIAGHTDNVGDPQKNQQLSEQRARLVRAYLVQRGIDSVRLTAVGYGGTRPVADNRDPHQRPRNRRVELVAR</sequence>
<accession>A0A328BMZ7</accession>
<gene>
    <name evidence="9" type="ORF">DLM85_07800</name>
</gene>
<evidence type="ECO:0000259" key="7">
    <source>
        <dbReference type="PROSITE" id="PS51123"/>
    </source>
</evidence>
<keyword evidence="3" id="KW-0998">Cell outer membrane</keyword>
<dbReference type="Proteomes" id="UP000248553">
    <property type="component" value="Unassembled WGS sequence"/>
</dbReference>
<evidence type="ECO:0000313" key="9">
    <source>
        <dbReference type="EMBL" id="RAK67939.1"/>
    </source>
</evidence>
<dbReference type="Pfam" id="PF07691">
    <property type="entry name" value="PA14"/>
    <property type="match status" value="1"/>
</dbReference>
<dbReference type="SUPFAM" id="SSF103088">
    <property type="entry name" value="OmpA-like"/>
    <property type="match status" value="1"/>
</dbReference>
<dbReference type="GO" id="GO:0009279">
    <property type="term" value="C:cell outer membrane"/>
    <property type="evidence" value="ECO:0007669"/>
    <property type="project" value="UniProtKB-SubCell"/>
</dbReference>
<organism evidence="9 10">
    <name type="scientific">Hymenobacter edaphi</name>
    <dbReference type="NCBI Taxonomy" id="2211146"/>
    <lineage>
        <taxon>Bacteria</taxon>
        <taxon>Pseudomonadati</taxon>
        <taxon>Bacteroidota</taxon>
        <taxon>Cytophagia</taxon>
        <taxon>Cytophagales</taxon>
        <taxon>Hymenobacteraceae</taxon>
        <taxon>Hymenobacter</taxon>
    </lineage>
</organism>
<dbReference type="RefSeq" id="WP_111477555.1">
    <property type="nucleotide sequence ID" value="NZ_QHKM01000002.1"/>
</dbReference>
<dbReference type="SUPFAM" id="SSF56988">
    <property type="entry name" value="Anthrax protective antigen"/>
    <property type="match status" value="1"/>
</dbReference>
<dbReference type="InterPro" id="IPR050330">
    <property type="entry name" value="Bact_OuterMem_StrucFunc"/>
</dbReference>
<feature type="domain" description="OmpA-like" evidence="7">
    <location>
        <begin position="263"/>
        <end position="371"/>
    </location>
</feature>
<feature type="region of interest" description="Disordered" evidence="5">
    <location>
        <begin position="210"/>
        <end position="237"/>
    </location>
</feature>
<dbReference type="InterPro" id="IPR006664">
    <property type="entry name" value="OMP_bac"/>
</dbReference>
<evidence type="ECO:0000256" key="6">
    <source>
        <dbReference type="SAM" id="SignalP"/>
    </source>
</evidence>
<feature type="signal peptide" evidence="6">
    <location>
        <begin position="1"/>
        <end position="21"/>
    </location>
</feature>
<evidence type="ECO:0008006" key="11">
    <source>
        <dbReference type="Google" id="ProtNLM"/>
    </source>
</evidence>
<feature type="chain" id="PRO_5016327784" description="Signaling protein" evidence="6">
    <location>
        <begin position="22"/>
        <end position="371"/>
    </location>
</feature>
<reference evidence="10" key="1">
    <citation type="submission" date="2018-05" db="EMBL/GenBank/DDBJ databases">
        <authorList>
            <person name="Nie L."/>
        </authorList>
    </citation>
    <scope>NUCLEOTIDE SEQUENCE [LARGE SCALE GENOMIC DNA]</scope>
    <source>
        <strain evidence="10">NL</strain>
    </source>
</reference>
<dbReference type="InterPro" id="IPR011658">
    <property type="entry name" value="PA14_dom"/>
</dbReference>
<evidence type="ECO:0000256" key="5">
    <source>
        <dbReference type="SAM" id="MobiDB-lite"/>
    </source>
</evidence>
<dbReference type="Gene3D" id="3.30.1330.60">
    <property type="entry name" value="OmpA-like domain"/>
    <property type="match status" value="1"/>
</dbReference>
<dbReference type="InterPro" id="IPR006665">
    <property type="entry name" value="OmpA-like"/>
</dbReference>
<evidence type="ECO:0000256" key="4">
    <source>
        <dbReference type="PROSITE-ProRule" id="PRU00473"/>
    </source>
</evidence>
<dbReference type="InterPro" id="IPR036737">
    <property type="entry name" value="OmpA-like_sf"/>
</dbReference>
<dbReference type="CDD" id="cd07185">
    <property type="entry name" value="OmpA_C-like"/>
    <property type="match status" value="1"/>
</dbReference>
<feature type="region of interest" description="Disordered" evidence="5">
    <location>
        <begin position="346"/>
        <end position="371"/>
    </location>
</feature>
<keyword evidence="6" id="KW-0732">Signal</keyword>
<keyword evidence="10" id="KW-1185">Reference proteome</keyword>
<evidence type="ECO:0000256" key="1">
    <source>
        <dbReference type="ARBA" id="ARBA00004442"/>
    </source>
</evidence>
<feature type="compositionally biased region" description="Basic and acidic residues" evidence="5">
    <location>
        <begin position="352"/>
        <end position="371"/>
    </location>
</feature>
<dbReference type="PROSITE" id="PS51123">
    <property type="entry name" value="OMPA_2"/>
    <property type="match status" value="1"/>
</dbReference>
<dbReference type="PANTHER" id="PTHR30329:SF21">
    <property type="entry name" value="LIPOPROTEIN YIAD-RELATED"/>
    <property type="match status" value="1"/>
</dbReference>
<dbReference type="PRINTS" id="PR01021">
    <property type="entry name" value="OMPADOMAIN"/>
</dbReference>